<dbReference type="CDD" id="cd07332">
    <property type="entry name" value="M48C_Oma1_like"/>
    <property type="match status" value="1"/>
</dbReference>
<evidence type="ECO:0000259" key="8">
    <source>
        <dbReference type="Pfam" id="PF01435"/>
    </source>
</evidence>
<accession>A0ABP8KP10</accession>
<evidence type="ECO:0000256" key="2">
    <source>
        <dbReference type="ARBA" id="ARBA00022723"/>
    </source>
</evidence>
<name>A0ABP8KP10_9BACT</name>
<evidence type="ECO:0000256" key="7">
    <source>
        <dbReference type="SAM" id="Phobius"/>
    </source>
</evidence>
<dbReference type="InterPro" id="IPR051156">
    <property type="entry name" value="Mito/Outer_Membr_Metalloprot"/>
</dbReference>
<reference evidence="10" key="1">
    <citation type="journal article" date="2019" name="Int. J. Syst. Evol. Microbiol.">
        <title>The Global Catalogue of Microorganisms (GCM) 10K type strain sequencing project: providing services to taxonomists for standard genome sequencing and annotation.</title>
        <authorList>
            <consortium name="The Broad Institute Genomics Platform"/>
            <consortium name="The Broad Institute Genome Sequencing Center for Infectious Disease"/>
            <person name="Wu L."/>
            <person name="Ma J."/>
        </authorList>
    </citation>
    <scope>NUCLEOTIDE SEQUENCE [LARGE SCALE GENOMIC DNA]</scope>
    <source>
        <strain evidence="10">JCM 17925</strain>
    </source>
</reference>
<evidence type="ECO:0000313" key="9">
    <source>
        <dbReference type="EMBL" id="GAA4412146.1"/>
    </source>
</evidence>
<keyword evidence="1 6" id="KW-0645">Protease</keyword>
<dbReference type="Proteomes" id="UP001500936">
    <property type="component" value="Unassembled WGS sequence"/>
</dbReference>
<comment type="similarity">
    <text evidence="6">Belongs to the peptidase M48 family.</text>
</comment>
<organism evidence="9 10">
    <name type="scientific">Nibrella viscosa</name>
    <dbReference type="NCBI Taxonomy" id="1084524"/>
    <lineage>
        <taxon>Bacteria</taxon>
        <taxon>Pseudomonadati</taxon>
        <taxon>Bacteroidota</taxon>
        <taxon>Cytophagia</taxon>
        <taxon>Cytophagales</taxon>
        <taxon>Spirosomataceae</taxon>
        <taxon>Nibrella</taxon>
    </lineage>
</organism>
<comment type="caution">
    <text evidence="9">The sequence shown here is derived from an EMBL/GenBank/DDBJ whole genome shotgun (WGS) entry which is preliminary data.</text>
</comment>
<dbReference type="EMBL" id="BAABHB010000009">
    <property type="protein sequence ID" value="GAA4412146.1"/>
    <property type="molecule type" value="Genomic_DNA"/>
</dbReference>
<sequence length="370" mass="41181">MSVQATFFDGTLPEAHPAEIYLDDEVIRITYASADGFPHTDTWLVKKTRLADWHPAGKTRLQYGSFPHQYLDFATADYQAAVLPRYAGRPLTQVSKRLWVQERGFLTVLLITALLIALAWGLYVYGLPALADRAVELIPPAQEQKLGEVLYKQVISEERLPVDPARTQWVNAYWQAVGLPTRFPGQITVVKHNEINAFAIPGGHIVVYDSLLNRMSRHEQLAALLAHETAHIEYRHSLQQLTRSVASYAVLSLLFGDVTGLMAVLIDNAHSLTSLSFSRDKEDQADAFAVEALARQGIDPQGVVWMLHVLPKEGKLGPSALSTHPETTERLAAATKRIQHVRIMAAGAGQQRRLAELWQQIAGQTNKAHH</sequence>
<keyword evidence="2" id="KW-0479">Metal-binding</keyword>
<evidence type="ECO:0000313" key="10">
    <source>
        <dbReference type="Proteomes" id="UP001500936"/>
    </source>
</evidence>
<evidence type="ECO:0000256" key="4">
    <source>
        <dbReference type="ARBA" id="ARBA00022833"/>
    </source>
</evidence>
<evidence type="ECO:0000256" key="6">
    <source>
        <dbReference type="RuleBase" id="RU003983"/>
    </source>
</evidence>
<dbReference type="PANTHER" id="PTHR22726">
    <property type="entry name" value="METALLOENDOPEPTIDASE OMA1"/>
    <property type="match status" value="1"/>
</dbReference>
<evidence type="ECO:0000256" key="3">
    <source>
        <dbReference type="ARBA" id="ARBA00022801"/>
    </source>
</evidence>
<keyword evidence="10" id="KW-1185">Reference proteome</keyword>
<dbReference type="RefSeq" id="WP_345269591.1">
    <property type="nucleotide sequence ID" value="NZ_BAABHB010000009.1"/>
</dbReference>
<dbReference type="PANTHER" id="PTHR22726:SF1">
    <property type="entry name" value="METALLOENDOPEPTIDASE OMA1, MITOCHONDRIAL"/>
    <property type="match status" value="1"/>
</dbReference>
<comment type="cofactor">
    <cofactor evidence="6">
        <name>Zn(2+)</name>
        <dbReference type="ChEBI" id="CHEBI:29105"/>
    </cofactor>
    <text evidence="6">Binds 1 zinc ion per subunit.</text>
</comment>
<dbReference type="Pfam" id="PF01435">
    <property type="entry name" value="Peptidase_M48"/>
    <property type="match status" value="1"/>
</dbReference>
<dbReference type="InterPro" id="IPR001915">
    <property type="entry name" value="Peptidase_M48"/>
</dbReference>
<keyword evidence="7" id="KW-1133">Transmembrane helix</keyword>
<feature type="transmembrane region" description="Helical" evidence="7">
    <location>
        <begin position="105"/>
        <end position="125"/>
    </location>
</feature>
<protein>
    <submittedName>
        <fullName evidence="9">M48 family metallopeptidase</fullName>
    </submittedName>
</protein>
<gene>
    <name evidence="9" type="ORF">GCM10023187_38810</name>
</gene>
<keyword evidence="3 6" id="KW-0378">Hydrolase</keyword>
<proteinExistence type="inferred from homology"/>
<evidence type="ECO:0000256" key="5">
    <source>
        <dbReference type="ARBA" id="ARBA00023049"/>
    </source>
</evidence>
<keyword evidence="7" id="KW-0812">Transmembrane</keyword>
<keyword evidence="4 6" id="KW-0862">Zinc</keyword>
<keyword evidence="5 6" id="KW-0482">Metalloprotease</keyword>
<dbReference type="Gene3D" id="3.30.2010.10">
    <property type="entry name" value="Metalloproteases ('zincins'), catalytic domain"/>
    <property type="match status" value="1"/>
</dbReference>
<evidence type="ECO:0000256" key="1">
    <source>
        <dbReference type="ARBA" id="ARBA00022670"/>
    </source>
</evidence>
<keyword evidence="7" id="KW-0472">Membrane</keyword>
<feature type="domain" description="Peptidase M48" evidence="8">
    <location>
        <begin position="174"/>
        <end position="337"/>
    </location>
</feature>